<dbReference type="PANTHER" id="PTHR31511:SF12">
    <property type="entry name" value="RHO TERMINATION FACTOR N-TERMINAL DOMAIN-CONTAINING PROTEIN"/>
    <property type="match status" value="1"/>
</dbReference>
<name>A0A151JAR7_9HYME</name>
<dbReference type="InterPro" id="IPR044925">
    <property type="entry name" value="His-Me_finger_sf"/>
</dbReference>
<sequence length="586" mass="68812">MEDLLNRSKSIDTVCEYLVWEQKCDECLDFLSEECRKSERCQISTGVINSSIVRIAQLEGMRNTLRQRFAHADTSHAHNQSEKFGLLWLEIETAFKRRILTGVTLNSNYIEPQQFSNDARDIVFEQIRDNHHQRHICLKVNTIFNGEFIADVKRAVKSITTKNYELCATSDLREWYDKHVTDSILTSLEEFQERDSGWALSRILNLIVNVNKYNPMRVGCCMEIPRCIKLKKAVINIHSMDNACFAWSIVAALYPSEKNKNRLSSYPHYKRVLNLTGIEFPVTLKQISKFELLNDISVNIFTERERSEKKDDNGMIVPLRLTKDKKDKHVNLLYLQDVRGDNNTVGHFVWIKNLSRLIGSQINKTKRKKYLCDRCLHYFYSSEKLSLHIVDCASTNDCAIILPKEDNKWLSFNNHNMKRLPFVVSSFRADLECILEKRETSDENISRFTCQHHKVFSVAYYMRCAYDESLSMYRSHRGEDCVSWFKELYDLAYRVKMKHISNENISVLKLTSDEGEKFYNATHCHICEKPFEVDDLRVRDHCHLTGRFRGAAHSYCNLIYKKSCIIPIFFHTRYLNMKPEFTNRRP</sequence>
<organism evidence="1 2">
    <name type="scientific">Trachymyrmex cornetzi</name>
    <dbReference type="NCBI Taxonomy" id="471704"/>
    <lineage>
        <taxon>Eukaryota</taxon>
        <taxon>Metazoa</taxon>
        <taxon>Ecdysozoa</taxon>
        <taxon>Arthropoda</taxon>
        <taxon>Hexapoda</taxon>
        <taxon>Insecta</taxon>
        <taxon>Pterygota</taxon>
        <taxon>Neoptera</taxon>
        <taxon>Endopterygota</taxon>
        <taxon>Hymenoptera</taxon>
        <taxon>Apocrita</taxon>
        <taxon>Aculeata</taxon>
        <taxon>Formicoidea</taxon>
        <taxon>Formicidae</taxon>
        <taxon>Myrmicinae</taxon>
        <taxon>Trachymyrmex</taxon>
    </lineage>
</organism>
<keyword evidence="2" id="KW-1185">Reference proteome</keyword>
<gene>
    <name evidence="1" type="ORF">ALC57_05406</name>
</gene>
<evidence type="ECO:0008006" key="3">
    <source>
        <dbReference type="Google" id="ProtNLM"/>
    </source>
</evidence>
<dbReference type="InterPro" id="IPR038563">
    <property type="entry name" value="Endonuclease_7_sf"/>
</dbReference>
<dbReference type="SUPFAM" id="SSF54060">
    <property type="entry name" value="His-Me finger endonucleases"/>
    <property type="match status" value="1"/>
</dbReference>
<evidence type="ECO:0000313" key="1">
    <source>
        <dbReference type="EMBL" id="KYN22204.1"/>
    </source>
</evidence>
<dbReference type="EMBL" id="KQ979231">
    <property type="protein sequence ID" value="KYN22204.1"/>
    <property type="molecule type" value="Genomic_DNA"/>
</dbReference>
<evidence type="ECO:0000313" key="2">
    <source>
        <dbReference type="Proteomes" id="UP000078492"/>
    </source>
</evidence>
<reference evidence="1 2" key="1">
    <citation type="submission" date="2015-09" db="EMBL/GenBank/DDBJ databases">
        <title>Trachymyrmex cornetzi WGS genome.</title>
        <authorList>
            <person name="Nygaard S."/>
            <person name="Hu H."/>
            <person name="Boomsma J."/>
            <person name="Zhang G."/>
        </authorList>
    </citation>
    <scope>NUCLEOTIDE SEQUENCE [LARGE SCALE GENOMIC DNA]</scope>
    <source>
        <strain evidence="1">Tcor2-1</strain>
        <tissue evidence="1">Whole body</tissue>
    </source>
</reference>
<protein>
    <recommendedName>
        <fullName evidence="3">C2H2-type domain-containing protein</fullName>
    </recommendedName>
</protein>
<dbReference type="STRING" id="471704.A0A151JAR7"/>
<proteinExistence type="predicted"/>
<accession>A0A151JAR7</accession>
<dbReference type="AlphaFoldDB" id="A0A151JAR7"/>
<dbReference type="PANTHER" id="PTHR31511">
    <property type="entry name" value="PROTEIN CBG23764"/>
    <property type="match status" value="1"/>
</dbReference>
<dbReference type="Gene3D" id="3.40.1800.10">
    <property type="entry name" value="His-Me finger endonucleases"/>
    <property type="match status" value="1"/>
</dbReference>
<dbReference type="Proteomes" id="UP000078492">
    <property type="component" value="Unassembled WGS sequence"/>
</dbReference>